<accession>C0PKZ4</accession>
<dbReference type="EMBL" id="BT068963">
    <property type="protein sequence ID" value="ACN35860.1"/>
    <property type="molecule type" value="mRNA"/>
</dbReference>
<sequence>MHLHSMSAVVPISFLRVSGVGAVHRRGGIGSAAGDAPPCSLGAAALSYWCLGGKVVSVHLLMNGSE</sequence>
<protein>
    <submittedName>
        <fullName evidence="1">Uncharacterized protein</fullName>
    </submittedName>
</protein>
<dbReference type="AlphaFoldDB" id="C0PKZ4"/>
<organism evidence="1">
    <name type="scientific">Zea mays</name>
    <name type="common">Maize</name>
    <dbReference type="NCBI Taxonomy" id="4577"/>
    <lineage>
        <taxon>Eukaryota</taxon>
        <taxon>Viridiplantae</taxon>
        <taxon>Streptophyta</taxon>
        <taxon>Embryophyta</taxon>
        <taxon>Tracheophyta</taxon>
        <taxon>Spermatophyta</taxon>
        <taxon>Magnoliopsida</taxon>
        <taxon>Liliopsida</taxon>
        <taxon>Poales</taxon>
        <taxon>Poaceae</taxon>
        <taxon>PACMAD clade</taxon>
        <taxon>Panicoideae</taxon>
        <taxon>Andropogonodae</taxon>
        <taxon>Andropogoneae</taxon>
        <taxon>Tripsacinae</taxon>
        <taxon>Zea</taxon>
    </lineage>
</organism>
<reference evidence="1" key="1">
    <citation type="journal article" date="2009" name="PLoS Genet.">
        <title>Sequencing, mapping, and analysis of 27,455 maize full-length cDNAs.</title>
        <authorList>
            <person name="Soderlund C."/>
            <person name="Descour A."/>
            <person name="Kudrna D."/>
            <person name="Bomhoff M."/>
            <person name="Boyd L."/>
            <person name="Currie J."/>
            <person name="Angelova A."/>
            <person name="Collura K."/>
            <person name="Wissotski M."/>
            <person name="Ashley E."/>
            <person name="Morrow D."/>
            <person name="Fernandes J."/>
            <person name="Walbot V."/>
            <person name="Yu Y."/>
        </authorList>
    </citation>
    <scope>NUCLEOTIDE SEQUENCE</scope>
    <source>
        <strain evidence="1">B73</strain>
    </source>
</reference>
<proteinExistence type="evidence at transcript level"/>
<evidence type="ECO:0000313" key="1">
    <source>
        <dbReference type="EMBL" id="ACN35860.1"/>
    </source>
</evidence>
<name>C0PKZ4_MAIZE</name>